<proteinExistence type="predicted"/>
<dbReference type="RefSeq" id="WP_093329284.1">
    <property type="nucleotide sequence ID" value="NZ_FOAF01000008.1"/>
</dbReference>
<keyword evidence="3" id="KW-1185">Reference proteome</keyword>
<evidence type="ECO:0000313" key="2">
    <source>
        <dbReference type="EMBL" id="SEM19460.1"/>
    </source>
</evidence>
<evidence type="ECO:0000313" key="3">
    <source>
        <dbReference type="Proteomes" id="UP000199421"/>
    </source>
</evidence>
<protein>
    <recommendedName>
        <fullName evidence="1">DUF4296 domain-containing protein</fullName>
    </recommendedName>
</protein>
<organism evidence="2 3">
    <name type="scientific">Olivibacter domesticus</name>
    <name type="common">Pseudosphingobacterium domesticum</name>
    <dbReference type="NCBI Taxonomy" id="407022"/>
    <lineage>
        <taxon>Bacteria</taxon>
        <taxon>Pseudomonadati</taxon>
        <taxon>Bacteroidota</taxon>
        <taxon>Sphingobacteriia</taxon>
        <taxon>Sphingobacteriales</taxon>
        <taxon>Sphingobacteriaceae</taxon>
        <taxon>Olivibacter</taxon>
    </lineage>
</organism>
<sequence>MSRLLIGFLVLILLATCNTDKKPPGIIDRKRMVPLLSDFHLAEGYLSSLPQDSSRLMANNYYASVFSKYGTDSIGFNKSLVYYSKDPTVLNQIYTEVQQRLQQMQKEEQALVDAKMRKIYVVDSIRGAFVRDSLNTIKMDSINYKLTENLMYWKHKDSVKLKPASWSLKVHEALVGRVFKVNGNIDQLKRSLFPADSLKNVKKVDSLRKNEVKLKK</sequence>
<dbReference type="AlphaFoldDB" id="A0A1H7WDB4"/>
<evidence type="ECO:0000259" key="1">
    <source>
        <dbReference type="Pfam" id="PF14129"/>
    </source>
</evidence>
<dbReference type="Proteomes" id="UP000199421">
    <property type="component" value="Unassembled WGS sequence"/>
</dbReference>
<dbReference type="InterPro" id="IPR025381">
    <property type="entry name" value="DUF4296"/>
</dbReference>
<feature type="domain" description="DUF4296" evidence="1">
    <location>
        <begin position="23"/>
        <end position="106"/>
    </location>
</feature>
<dbReference type="OrthoDB" id="678784at2"/>
<accession>A0A1H7WDB4</accession>
<reference evidence="3" key="1">
    <citation type="submission" date="2016-10" db="EMBL/GenBank/DDBJ databases">
        <authorList>
            <person name="Varghese N."/>
            <person name="Submissions S."/>
        </authorList>
    </citation>
    <scope>NUCLEOTIDE SEQUENCE [LARGE SCALE GENOMIC DNA]</scope>
    <source>
        <strain evidence="3">DSM 18733</strain>
    </source>
</reference>
<gene>
    <name evidence="2" type="ORF">SAMN05661044_04525</name>
</gene>
<dbReference type="STRING" id="407022.SAMN05661044_04525"/>
<dbReference type="Pfam" id="PF14129">
    <property type="entry name" value="DUF4296"/>
    <property type="match status" value="1"/>
</dbReference>
<name>A0A1H7WDB4_OLID1</name>
<dbReference type="EMBL" id="FOAF01000008">
    <property type="protein sequence ID" value="SEM19460.1"/>
    <property type="molecule type" value="Genomic_DNA"/>
</dbReference>